<proteinExistence type="predicted"/>
<keyword evidence="5" id="KW-1185">Reference proteome</keyword>
<evidence type="ECO:0000313" key="4">
    <source>
        <dbReference type="EMBL" id="KAL1632633.1"/>
    </source>
</evidence>
<dbReference type="Pfam" id="PF05368">
    <property type="entry name" value="NmrA"/>
    <property type="match status" value="1"/>
</dbReference>
<dbReference type="InterPro" id="IPR036291">
    <property type="entry name" value="NAD(P)-bd_dom_sf"/>
</dbReference>
<keyword evidence="2" id="KW-0560">Oxidoreductase</keyword>
<evidence type="ECO:0000313" key="5">
    <source>
        <dbReference type="Proteomes" id="UP001521116"/>
    </source>
</evidence>
<evidence type="ECO:0000256" key="2">
    <source>
        <dbReference type="ARBA" id="ARBA00023002"/>
    </source>
</evidence>
<accession>A0ABR3SZ70</accession>
<evidence type="ECO:0000259" key="3">
    <source>
        <dbReference type="Pfam" id="PF05368"/>
    </source>
</evidence>
<protein>
    <recommendedName>
        <fullName evidence="3">NmrA-like domain-containing protein</fullName>
    </recommendedName>
</protein>
<keyword evidence="1" id="KW-0521">NADP</keyword>
<dbReference type="PANTHER" id="PTHR47706:SF10">
    <property type="entry name" value="NMRA-LIKE DOMAIN-CONTAINING PROTEIN"/>
    <property type="match status" value="1"/>
</dbReference>
<dbReference type="Gene3D" id="3.40.50.720">
    <property type="entry name" value="NAD(P)-binding Rossmann-like Domain"/>
    <property type="match status" value="1"/>
</dbReference>
<name>A0ABR3SZ70_9PEZI</name>
<dbReference type="EMBL" id="JAJVDC020000028">
    <property type="protein sequence ID" value="KAL1632633.1"/>
    <property type="molecule type" value="Genomic_DNA"/>
</dbReference>
<dbReference type="InterPro" id="IPR008030">
    <property type="entry name" value="NmrA-like"/>
</dbReference>
<reference evidence="4 5" key="1">
    <citation type="submission" date="2024-02" db="EMBL/GenBank/DDBJ databases">
        <title>De novo assembly and annotation of 12 fungi associated with fruit tree decline syndrome in Ontario, Canada.</title>
        <authorList>
            <person name="Sulman M."/>
            <person name="Ellouze W."/>
            <person name="Ilyukhin E."/>
        </authorList>
    </citation>
    <scope>NUCLEOTIDE SEQUENCE [LARGE SCALE GENOMIC DNA]</scope>
    <source>
        <strain evidence="4 5">M1-105</strain>
    </source>
</reference>
<dbReference type="Proteomes" id="UP001521116">
    <property type="component" value="Unassembled WGS sequence"/>
</dbReference>
<dbReference type="PANTHER" id="PTHR47706">
    <property type="entry name" value="NMRA-LIKE FAMILY PROTEIN"/>
    <property type="match status" value="1"/>
</dbReference>
<gene>
    <name evidence="4" type="ORF">SLS56_003532</name>
</gene>
<evidence type="ECO:0000256" key="1">
    <source>
        <dbReference type="ARBA" id="ARBA00022857"/>
    </source>
</evidence>
<feature type="domain" description="NmrA-like" evidence="3">
    <location>
        <begin position="4"/>
        <end position="134"/>
    </location>
</feature>
<comment type="caution">
    <text evidence="4">The sequence shown here is derived from an EMBL/GenBank/DDBJ whole genome shotgun (WGS) entry which is preliminary data.</text>
</comment>
<dbReference type="InterPro" id="IPR051609">
    <property type="entry name" value="NmrA/Isoflavone_reductase-like"/>
</dbReference>
<organism evidence="4 5">
    <name type="scientific">Neofusicoccum ribis</name>
    <dbReference type="NCBI Taxonomy" id="45134"/>
    <lineage>
        <taxon>Eukaryota</taxon>
        <taxon>Fungi</taxon>
        <taxon>Dikarya</taxon>
        <taxon>Ascomycota</taxon>
        <taxon>Pezizomycotina</taxon>
        <taxon>Dothideomycetes</taxon>
        <taxon>Dothideomycetes incertae sedis</taxon>
        <taxon>Botryosphaeriales</taxon>
        <taxon>Botryosphaeriaceae</taxon>
        <taxon>Neofusicoccum</taxon>
    </lineage>
</organism>
<dbReference type="SUPFAM" id="SSF51735">
    <property type="entry name" value="NAD(P)-binding Rossmann-fold domains"/>
    <property type="match status" value="1"/>
</dbReference>
<sequence length="305" mass="32789">MELKNIAVVGAGGNVGTSIIRQLLDDGSFVVTAITRGSFTAPDPRIRTVVADYEDQASLELALAGQDAVLCCIPGGQVQFDSQKRLIDAAVAAGLKLFFADEFVADISTPQYAIFPPQFVGDKVRVRAYLEEQAAAGKICWTALNGGPFFDMWLLGGPAGFDIAARKATIYGTGNNLSCWTPLPFMATAARNMLRNPDAIKNRPIFVAGVRDNTQGAILEALEAELGEPFAVERVDIKKIKVEALELLQKGEFKQANRGLALSGQFNEEGSAANFWPKVENELVGVEPVWVREAVKMALAAAAKK</sequence>